<feature type="region of interest" description="Disordered" evidence="1">
    <location>
        <begin position="57"/>
        <end position="90"/>
    </location>
</feature>
<reference evidence="2" key="1">
    <citation type="submission" date="2014-07" db="EMBL/GenBank/DDBJ databases">
        <title>Identification of a novel salt tolerance gene in wild soybean by whole-genome sequencing.</title>
        <authorList>
            <person name="Lam H.-M."/>
            <person name="Qi X."/>
            <person name="Li M.-W."/>
            <person name="Liu X."/>
            <person name="Xie M."/>
            <person name="Ni M."/>
            <person name="Xu X."/>
        </authorList>
    </citation>
    <scope>NUCLEOTIDE SEQUENCE [LARGE SCALE GENOMIC DNA]</scope>
    <source>
        <tissue evidence="2">Root</tissue>
    </source>
</reference>
<sequence length="121" mass="13439">MTVQPLLLQSEQTSRNPISKNKKPKKKSCQQWLVTFGLCLPEREEGSIQWWLRSRGRSEASEEAPLGSGSRAGSENEPRQPRFGSPATRSTAVVRLSTSVLVTRVLTQRSGCRFGIAVINK</sequence>
<feature type="region of interest" description="Disordered" evidence="1">
    <location>
        <begin position="1"/>
        <end position="27"/>
    </location>
</feature>
<dbReference type="AlphaFoldDB" id="A0A0B2PG99"/>
<feature type="compositionally biased region" description="Polar residues" evidence="1">
    <location>
        <begin position="1"/>
        <end position="15"/>
    </location>
</feature>
<gene>
    <name evidence="2" type="ORF">glysoja_045618</name>
</gene>
<evidence type="ECO:0000256" key="1">
    <source>
        <dbReference type="SAM" id="MobiDB-lite"/>
    </source>
</evidence>
<evidence type="ECO:0000313" key="2">
    <source>
        <dbReference type="EMBL" id="KHN06648.1"/>
    </source>
</evidence>
<accession>A0A0B2PG99</accession>
<dbReference type="Proteomes" id="UP000053555">
    <property type="component" value="Unassembled WGS sequence"/>
</dbReference>
<proteinExistence type="predicted"/>
<name>A0A0B2PG99_GLYSO</name>
<protein>
    <submittedName>
        <fullName evidence="2">Uncharacterized protein</fullName>
    </submittedName>
</protein>
<organism evidence="2">
    <name type="scientific">Glycine soja</name>
    <name type="common">Wild soybean</name>
    <dbReference type="NCBI Taxonomy" id="3848"/>
    <lineage>
        <taxon>Eukaryota</taxon>
        <taxon>Viridiplantae</taxon>
        <taxon>Streptophyta</taxon>
        <taxon>Embryophyta</taxon>
        <taxon>Tracheophyta</taxon>
        <taxon>Spermatophyta</taxon>
        <taxon>Magnoliopsida</taxon>
        <taxon>eudicotyledons</taxon>
        <taxon>Gunneridae</taxon>
        <taxon>Pentapetalae</taxon>
        <taxon>rosids</taxon>
        <taxon>fabids</taxon>
        <taxon>Fabales</taxon>
        <taxon>Fabaceae</taxon>
        <taxon>Papilionoideae</taxon>
        <taxon>50 kb inversion clade</taxon>
        <taxon>NPAAA clade</taxon>
        <taxon>indigoferoid/millettioid clade</taxon>
        <taxon>Phaseoleae</taxon>
        <taxon>Glycine</taxon>
        <taxon>Glycine subgen. Soja</taxon>
    </lineage>
</organism>
<dbReference type="EMBL" id="KN667556">
    <property type="protein sequence ID" value="KHN06648.1"/>
    <property type="molecule type" value="Genomic_DNA"/>
</dbReference>